<sequence>MKDQSINYYRIEKAITFIEQNFKRQPDLDQIAKSGDVGQFQKGRIRKKTLIAWEMARINQAG</sequence>
<protein>
    <submittedName>
        <fullName evidence="1">Uncharacterized protein</fullName>
    </submittedName>
</protein>
<reference evidence="1 2" key="1">
    <citation type="submission" date="2019-11" db="EMBL/GenBank/DDBJ databases">
        <title>Pedobacter sp. HMF7647 Genome sequencing and assembly.</title>
        <authorList>
            <person name="Kang H."/>
            <person name="Kim H."/>
            <person name="Joh K."/>
        </authorList>
    </citation>
    <scope>NUCLEOTIDE SEQUENCE [LARGE SCALE GENOMIC DNA]</scope>
    <source>
        <strain evidence="1 2">HMF7647</strain>
    </source>
</reference>
<name>A0A7K1Y9Y9_9SPHI</name>
<comment type="caution">
    <text evidence="1">The sequence shown here is derived from an EMBL/GenBank/DDBJ whole genome shotgun (WGS) entry which is preliminary data.</text>
</comment>
<accession>A0A7K1Y9Y9</accession>
<proteinExistence type="predicted"/>
<dbReference type="RefSeq" id="WP_160844582.1">
    <property type="nucleotide sequence ID" value="NZ_WVHT01000004.1"/>
</dbReference>
<gene>
    <name evidence="1" type="ORF">GS399_10565</name>
</gene>
<keyword evidence="2" id="KW-1185">Reference proteome</keyword>
<dbReference type="EMBL" id="WVHT01000004">
    <property type="protein sequence ID" value="MXV51413.1"/>
    <property type="molecule type" value="Genomic_DNA"/>
</dbReference>
<dbReference type="Proteomes" id="UP000466586">
    <property type="component" value="Unassembled WGS sequence"/>
</dbReference>
<organism evidence="1 2">
    <name type="scientific">Hufsiella arboris</name>
    <dbReference type="NCBI Taxonomy" id="2695275"/>
    <lineage>
        <taxon>Bacteria</taxon>
        <taxon>Pseudomonadati</taxon>
        <taxon>Bacteroidota</taxon>
        <taxon>Sphingobacteriia</taxon>
        <taxon>Sphingobacteriales</taxon>
        <taxon>Sphingobacteriaceae</taxon>
        <taxon>Hufsiella</taxon>
    </lineage>
</organism>
<evidence type="ECO:0000313" key="2">
    <source>
        <dbReference type="Proteomes" id="UP000466586"/>
    </source>
</evidence>
<dbReference type="AlphaFoldDB" id="A0A7K1Y9Y9"/>
<evidence type="ECO:0000313" key="1">
    <source>
        <dbReference type="EMBL" id="MXV51413.1"/>
    </source>
</evidence>